<sequence length="163" mass="18291">MIITQLPALPADIEPKLPEPSLTDIGRVLRPLIAQFDADLNYTGAKSGDDLEGLLRGMHEQAIKIGIPYLKGSHSWYSFNVGVYYAHIHRIKLSRLSLNLRQLCYPSHPLDVRVYTGIYTWLAVLVDDGACKDPNQWQDFIIRFQTGLNQITPLATRGLTTCA</sequence>
<dbReference type="Gene3D" id="1.10.600.10">
    <property type="entry name" value="Farnesyl Diphosphate Synthase"/>
    <property type="match status" value="1"/>
</dbReference>
<proteinExistence type="predicted"/>
<protein>
    <submittedName>
        <fullName evidence="1">Uncharacterized protein</fullName>
    </submittedName>
</protein>
<dbReference type="AlphaFoldDB" id="A0A4Z0Z5W3"/>
<comment type="caution">
    <text evidence="1">The sequence shown here is derived from an EMBL/GenBank/DDBJ whole genome shotgun (WGS) entry which is preliminary data.</text>
</comment>
<evidence type="ECO:0000313" key="1">
    <source>
        <dbReference type="EMBL" id="TGJ84776.1"/>
    </source>
</evidence>
<reference evidence="1 2" key="1">
    <citation type="submission" date="2019-03" db="EMBL/GenBank/DDBJ databases">
        <title>Draft genome sequence of Xylaria hypoxylon DSM 108379, a ubiquitous saprotrophic-parasitic fungi on hardwood.</title>
        <authorList>
            <person name="Buettner E."/>
            <person name="Leonhardt S."/>
            <person name="Gebauer A.M."/>
            <person name="Liers C."/>
            <person name="Hofrichter M."/>
            <person name="Kellner H."/>
        </authorList>
    </citation>
    <scope>NUCLEOTIDE SEQUENCE [LARGE SCALE GENOMIC DNA]</scope>
    <source>
        <strain evidence="1 2">DSM 108379</strain>
    </source>
</reference>
<dbReference type="STRING" id="37992.A0A4Z0Z5W3"/>
<dbReference type="Proteomes" id="UP000297716">
    <property type="component" value="Unassembled WGS sequence"/>
</dbReference>
<gene>
    <name evidence="1" type="ORF">E0Z10_g3974</name>
</gene>
<organism evidence="1 2">
    <name type="scientific">Xylaria hypoxylon</name>
    <dbReference type="NCBI Taxonomy" id="37992"/>
    <lineage>
        <taxon>Eukaryota</taxon>
        <taxon>Fungi</taxon>
        <taxon>Dikarya</taxon>
        <taxon>Ascomycota</taxon>
        <taxon>Pezizomycotina</taxon>
        <taxon>Sordariomycetes</taxon>
        <taxon>Xylariomycetidae</taxon>
        <taxon>Xylariales</taxon>
        <taxon>Xylariaceae</taxon>
        <taxon>Xylaria</taxon>
    </lineage>
</organism>
<dbReference type="InterPro" id="IPR008949">
    <property type="entry name" value="Isoprenoid_synthase_dom_sf"/>
</dbReference>
<accession>A0A4Z0Z5W3</accession>
<dbReference type="EMBL" id="SKBN01000059">
    <property type="protein sequence ID" value="TGJ84776.1"/>
    <property type="molecule type" value="Genomic_DNA"/>
</dbReference>
<dbReference type="OrthoDB" id="2998174at2759"/>
<keyword evidence="2" id="KW-1185">Reference proteome</keyword>
<evidence type="ECO:0000313" key="2">
    <source>
        <dbReference type="Proteomes" id="UP000297716"/>
    </source>
</evidence>
<name>A0A4Z0Z5W3_9PEZI</name>